<dbReference type="AlphaFoldDB" id="A0A6A1TQF5"/>
<dbReference type="Pfam" id="PF01863">
    <property type="entry name" value="YgjP-like"/>
    <property type="match status" value="1"/>
</dbReference>
<dbReference type="Proteomes" id="UP000386575">
    <property type="component" value="Unassembled WGS sequence"/>
</dbReference>
<dbReference type="CDD" id="cd07344">
    <property type="entry name" value="M48_yhfN_like"/>
    <property type="match status" value="1"/>
</dbReference>
<dbReference type="InterPro" id="IPR053136">
    <property type="entry name" value="UTP_pyrophosphatase-like"/>
</dbReference>
<evidence type="ECO:0000313" key="3">
    <source>
        <dbReference type="Proteomes" id="UP000386575"/>
    </source>
</evidence>
<dbReference type="Gene3D" id="3.30.2010.10">
    <property type="entry name" value="Metalloproteases ('zincins'), catalytic domain"/>
    <property type="match status" value="1"/>
</dbReference>
<gene>
    <name evidence="2" type="ORF">F4V91_00670</name>
</gene>
<dbReference type="RefSeq" id="WP_151040653.1">
    <property type="nucleotide sequence ID" value="NZ_VZUL01000002.1"/>
</dbReference>
<dbReference type="PANTHER" id="PTHR30399:SF1">
    <property type="entry name" value="UTP PYROPHOSPHATASE"/>
    <property type="match status" value="1"/>
</dbReference>
<sequence length="246" mass="29134">MVTELDIGGISVDVVFKDIKNVHLSVYPPTGRVRISAPSRMSLENIRLFAIAKLGWIKNQQTKLQRQDRESPREFIERESHYLWGQRYLLQIAENGDSIGVEADYRRIILHVEADASRQRRQAIIDEWYRRELKQAAKPLIAKWETQLEERVDRFFVQRMKTKWGSSNPRLKTIRLNLELAKKHPECLDYVIIHEIMHFLVPDHGTRFVQMMDQNMPNWRLVRQRLNEAPLVQDSVEPSLNDRKLQ</sequence>
<evidence type="ECO:0000313" key="2">
    <source>
        <dbReference type="EMBL" id="KAB1085077.1"/>
    </source>
</evidence>
<dbReference type="EMBL" id="VZUL01000002">
    <property type="protein sequence ID" value="KAB1085077.1"/>
    <property type="molecule type" value="Genomic_DNA"/>
</dbReference>
<proteinExistence type="predicted"/>
<dbReference type="PANTHER" id="PTHR30399">
    <property type="entry name" value="UNCHARACTERIZED PROTEIN YGJP"/>
    <property type="match status" value="1"/>
</dbReference>
<accession>A0A6A1TQF5</accession>
<organism evidence="2 3">
    <name type="scientific">Neorhizobium galegae</name>
    <name type="common">Rhizobium galegae</name>
    <dbReference type="NCBI Taxonomy" id="399"/>
    <lineage>
        <taxon>Bacteria</taxon>
        <taxon>Pseudomonadati</taxon>
        <taxon>Pseudomonadota</taxon>
        <taxon>Alphaproteobacteria</taxon>
        <taxon>Hyphomicrobiales</taxon>
        <taxon>Rhizobiaceae</taxon>
        <taxon>Rhizobium/Agrobacterium group</taxon>
        <taxon>Neorhizobium</taxon>
    </lineage>
</organism>
<name>A0A6A1TQF5_NEOGA</name>
<dbReference type="InterPro" id="IPR002725">
    <property type="entry name" value="YgjP-like_metallopeptidase"/>
</dbReference>
<protein>
    <submittedName>
        <fullName evidence="2">M48 family metallopeptidase</fullName>
    </submittedName>
</protein>
<feature type="domain" description="YgjP-like metallopeptidase" evidence="1">
    <location>
        <begin position="24"/>
        <end position="228"/>
    </location>
</feature>
<evidence type="ECO:0000259" key="1">
    <source>
        <dbReference type="Pfam" id="PF01863"/>
    </source>
</evidence>
<comment type="caution">
    <text evidence="2">The sequence shown here is derived from an EMBL/GenBank/DDBJ whole genome shotgun (WGS) entry which is preliminary data.</text>
</comment>
<reference evidence="2 3" key="1">
    <citation type="submission" date="2019-09" db="EMBL/GenBank/DDBJ databases">
        <title>Genome sequencing of Ng87 strain.</title>
        <authorList>
            <person name="Karasev E.S."/>
            <person name="Andronov E."/>
        </authorList>
    </citation>
    <scope>NUCLEOTIDE SEQUENCE [LARGE SCALE GENOMIC DNA]</scope>
    <source>
        <strain evidence="2 3">Ng87</strain>
    </source>
</reference>